<feature type="transmembrane region" description="Helical" evidence="6">
    <location>
        <begin position="50"/>
        <end position="73"/>
    </location>
</feature>
<name>A0A8S1DRT0_9INSE</name>
<evidence type="ECO:0000259" key="7">
    <source>
        <dbReference type="PROSITE" id="PS51225"/>
    </source>
</evidence>
<dbReference type="PROSITE" id="PS51225">
    <property type="entry name" value="MARVEL"/>
    <property type="match status" value="2"/>
</dbReference>
<comment type="caution">
    <text evidence="8">The sequence shown here is derived from an EMBL/GenBank/DDBJ whole genome shotgun (WGS) entry which is preliminary data.</text>
</comment>
<feature type="transmembrane region" description="Helical" evidence="6">
    <location>
        <begin position="217"/>
        <end position="237"/>
    </location>
</feature>
<feature type="transmembrane region" description="Helical" evidence="6">
    <location>
        <begin position="290"/>
        <end position="314"/>
    </location>
</feature>
<dbReference type="EMBL" id="CADEPI010000377">
    <property type="protein sequence ID" value="CAB3384892.1"/>
    <property type="molecule type" value="Genomic_DNA"/>
</dbReference>
<feature type="domain" description="MARVEL" evidence="7">
    <location>
        <begin position="18"/>
        <end position="143"/>
    </location>
</feature>
<dbReference type="InterPro" id="IPR008253">
    <property type="entry name" value="Marvel"/>
</dbReference>
<keyword evidence="2 5" id="KW-0812">Transmembrane</keyword>
<evidence type="ECO:0000313" key="8">
    <source>
        <dbReference type="EMBL" id="CAB3384892.1"/>
    </source>
</evidence>
<comment type="subcellular location">
    <subcellularLocation>
        <location evidence="1">Membrane</location>
        <topology evidence="1">Multi-pass membrane protein</topology>
    </subcellularLocation>
</comment>
<feature type="transmembrane region" description="Helical" evidence="6">
    <location>
        <begin position="85"/>
        <end position="108"/>
    </location>
</feature>
<evidence type="ECO:0000256" key="1">
    <source>
        <dbReference type="ARBA" id="ARBA00004141"/>
    </source>
</evidence>
<evidence type="ECO:0000256" key="2">
    <source>
        <dbReference type="ARBA" id="ARBA00022692"/>
    </source>
</evidence>
<evidence type="ECO:0000256" key="4">
    <source>
        <dbReference type="ARBA" id="ARBA00023136"/>
    </source>
</evidence>
<dbReference type="InterPro" id="IPR050578">
    <property type="entry name" value="MARVEL-CKLF_proteins"/>
</dbReference>
<proteinExistence type="predicted"/>
<dbReference type="Pfam" id="PF01284">
    <property type="entry name" value="MARVEL"/>
    <property type="match status" value="2"/>
</dbReference>
<keyword evidence="4 5" id="KW-0472">Membrane</keyword>
<organism evidence="8 9">
    <name type="scientific">Cloeon dipterum</name>
    <dbReference type="NCBI Taxonomy" id="197152"/>
    <lineage>
        <taxon>Eukaryota</taxon>
        <taxon>Metazoa</taxon>
        <taxon>Ecdysozoa</taxon>
        <taxon>Arthropoda</taxon>
        <taxon>Hexapoda</taxon>
        <taxon>Insecta</taxon>
        <taxon>Pterygota</taxon>
        <taxon>Palaeoptera</taxon>
        <taxon>Ephemeroptera</taxon>
        <taxon>Pisciforma</taxon>
        <taxon>Baetidae</taxon>
        <taxon>Cloeon</taxon>
    </lineage>
</organism>
<feature type="transmembrane region" description="Helical" evidence="6">
    <location>
        <begin position="187"/>
        <end position="210"/>
    </location>
</feature>
<feature type="domain" description="MARVEL" evidence="7">
    <location>
        <begin position="187"/>
        <end position="317"/>
    </location>
</feature>
<reference evidence="8 9" key="1">
    <citation type="submission" date="2020-04" db="EMBL/GenBank/DDBJ databases">
        <authorList>
            <person name="Alioto T."/>
            <person name="Alioto T."/>
            <person name="Gomez Garrido J."/>
        </authorList>
    </citation>
    <scope>NUCLEOTIDE SEQUENCE [LARGE SCALE GENOMIC DNA]</scope>
</reference>
<evidence type="ECO:0000256" key="5">
    <source>
        <dbReference type="PROSITE-ProRule" id="PRU00581"/>
    </source>
</evidence>
<feature type="transmembrane region" description="Helical" evidence="6">
    <location>
        <begin position="257"/>
        <end position="278"/>
    </location>
</feature>
<protein>
    <recommendedName>
        <fullName evidence="7">MARVEL domain-containing protein</fullName>
    </recommendedName>
</protein>
<dbReference type="PANTHER" id="PTHR22776">
    <property type="entry name" value="MARVEL-CONTAINING POTENTIAL LIPID RAFT-ASSOCIATED PROTEIN"/>
    <property type="match status" value="1"/>
</dbReference>
<evidence type="ECO:0000256" key="6">
    <source>
        <dbReference type="SAM" id="Phobius"/>
    </source>
</evidence>
<feature type="transmembrane region" description="Helical" evidence="6">
    <location>
        <begin position="25"/>
        <end position="44"/>
    </location>
</feature>
<keyword evidence="9" id="KW-1185">Reference proteome</keyword>
<dbReference type="PANTHER" id="PTHR22776:SF97">
    <property type="entry name" value="RE01453P"/>
    <property type="match status" value="1"/>
</dbReference>
<dbReference type="AlphaFoldDB" id="A0A8S1DRT0"/>
<dbReference type="GO" id="GO:0016020">
    <property type="term" value="C:membrane"/>
    <property type="evidence" value="ECO:0007669"/>
    <property type="project" value="UniProtKB-SubCell"/>
</dbReference>
<accession>A0A8S1DRT0</accession>
<sequence length="322" mass="34867">MGSTSGGLWGIHIDIHHFIKTIPGILRLVQFLFGIICIACSAPAQKAGTHWFLFVVVISFLLTFLWIVVYFFTIKDVFKSLPWNMIEMGCHGVLSVLYLTAFITQLSIWSPPVQSGAGANLAAGSFAADKEIRKSRLTRRPSVTSGSLSDSDLKRSFTNLTSGYDDGLVANRRASGGGGIRLSFSKFYTTVAGMLLLVEFVFGIICLACASPAQHPATGWFLFVAAISFIFTILWIINYMFNVMESVSGVNWNTVELVSFAILAVLYFTAATAQLGVWGPASSKLASRSANLAAGSFGVFNTIAYATSAFLAFLETRSTPQV</sequence>
<dbReference type="OrthoDB" id="6258237at2759"/>
<evidence type="ECO:0000256" key="3">
    <source>
        <dbReference type="ARBA" id="ARBA00022989"/>
    </source>
</evidence>
<evidence type="ECO:0000313" key="9">
    <source>
        <dbReference type="Proteomes" id="UP000494165"/>
    </source>
</evidence>
<dbReference type="Proteomes" id="UP000494165">
    <property type="component" value="Unassembled WGS sequence"/>
</dbReference>
<gene>
    <name evidence="8" type="ORF">CLODIP_2_CD04384</name>
</gene>
<keyword evidence="3 6" id="KW-1133">Transmembrane helix</keyword>